<keyword evidence="1" id="KW-0507">mRNA processing</keyword>
<dbReference type="Pfam" id="PF01535">
    <property type="entry name" value="PPR"/>
    <property type="match status" value="3"/>
</dbReference>
<reference evidence="7" key="1">
    <citation type="journal article" date="2016" name="Nat. Genet.">
        <title>A high-quality carrot genome assembly provides new insights into carotenoid accumulation and asterid genome evolution.</title>
        <authorList>
            <person name="Iorizzo M."/>
            <person name="Ellison S."/>
            <person name="Senalik D."/>
            <person name="Zeng P."/>
            <person name="Satapoomin P."/>
            <person name="Huang J."/>
            <person name="Bowman M."/>
            <person name="Iovene M."/>
            <person name="Sanseverino W."/>
            <person name="Cavagnaro P."/>
            <person name="Yildiz M."/>
            <person name="Macko-Podgorni A."/>
            <person name="Moranska E."/>
            <person name="Grzebelus E."/>
            <person name="Grzebelus D."/>
            <person name="Ashrafi H."/>
            <person name="Zheng Z."/>
            <person name="Cheng S."/>
            <person name="Spooner D."/>
            <person name="Van Deynze A."/>
            <person name="Simon P."/>
        </authorList>
    </citation>
    <scope>NUCLEOTIDE SEQUENCE</scope>
    <source>
        <tissue evidence="7">Leaf</tissue>
    </source>
</reference>
<dbReference type="SUPFAM" id="SSF81901">
    <property type="entry name" value="HCP-like"/>
    <property type="match status" value="1"/>
</dbReference>
<evidence type="ECO:0000256" key="3">
    <source>
        <dbReference type="ARBA" id="ARBA00023187"/>
    </source>
</evidence>
<dbReference type="Pfam" id="PF03161">
    <property type="entry name" value="LAGLIDADG_2"/>
    <property type="match status" value="1"/>
</dbReference>
<dbReference type="GO" id="GO:0004519">
    <property type="term" value="F:endonuclease activity"/>
    <property type="evidence" value="ECO:0007669"/>
    <property type="project" value="InterPro"/>
</dbReference>
<feature type="region of interest" description="Disordered" evidence="5">
    <location>
        <begin position="799"/>
        <end position="830"/>
    </location>
</feature>
<dbReference type="Gene3D" id="3.10.28.10">
    <property type="entry name" value="Homing endonucleases"/>
    <property type="match status" value="2"/>
</dbReference>
<dbReference type="InterPro" id="IPR027434">
    <property type="entry name" value="Homing_endonucl"/>
</dbReference>
<reference evidence="7" key="2">
    <citation type="submission" date="2022-03" db="EMBL/GenBank/DDBJ databases">
        <title>Draft title - Genomic analysis of global carrot germplasm unveils the trajectory of domestication and the origin of high carotenoid orange carrot.</title>
        <authorList>
            <person name="Iorizzo M."/>
            <person name="Ellison S."/>
            <person name="Senalik D."/>
            <person name="Macko-Podgorni A."/>
            <person name="Grzebelus D."/>
            <person name="Bostan H."/>
            <person name="Rolling W."/>
            <person name="Curaba J."/>
            <person name="Simon P."/>
        </authorList>
    </citation>
    <scope>NUCLEOTIDE SEQUENCE</scope>
    <source>
        <tissue evidence="7">Leaf</tissue>
    </source>
</reference>
<dbReference type="Proteomes" id="UP000077755">
    <property type="component" value="Chromosome 1"/>
</dbReference>
<keyword evidence="3" id="KW-0508">mRNA splicing</keyword>
<accession>A0AAF0WAW9</accession>
<dbReference type="GO" id="GO:0000373">
    <property type="term" value="P:Group II intron splicing"/>
    <property type="evidence" value="ECO:0007669"/>
    <property type="project" value="TreeGrafter"/>
</dbReference>
<evidence type="ECO:0000256" key="1">
    <source>
        <dbReference type="ARBA" id="ARBA00022664"/>
    </source>
</evidence>
<evidence type="ECO:0000256" key="2">
    <source>
        <dbReference type="ARBA" id="ARBA00022737"/>
    </source>
</evidence>
<proteinExistence type="predicted"/>
<evidence type="ECO:0000313" key="8">
    <source>
        <dbReference type="Proteomes" id="UP000077755"/>
    </source>
</evidence>
<dbReference type="InterPro" id="IPR011990">
    <property type="entry name" value="TPR-like_helical_dom_sf"/>
</dbReference>
<dbReference type="GO" id="GO:0048564">
    <property type="term" value="P:photosystem I assembly"/>
    <property type="evidence" value="ECO:0007669"/>
    <property type="project" value="TreeGrafter"/>
</dbReference>
<evidence type="ECO:0000313" key="7">
    <source>
        <dbReference type="EMBL" id="WOG84655.1"/>
    </source>
</evidence>
<dbReference type="Gene3D" id="1.25.40.10">
    <property type="entry name" value="Tetratricopeptide repeat domain"/>
    <property type="match status" value="3"/>
</dbReference>
<dbReference type="FunFam" id="3.10.28.10:FF:000005">
    <property type="entry name" value="Pentatricopeptide repeat-containing protein At2g15820, chloroplastic"/>
    <property type="match status" value="1"/>
</dbReference>
<keyword evidence="2" id="KW-0677">Repeat</keyword>
<feature type="repeat" description="PPR" evidence="4">
    <location>
        <begin position="439"/>
        <end position="473"/>
    </location>
</feature>
<dbReference type="InterPro" id="IPR052500">
    <property type="entry name" value="Chloro/Mito_RNA_Process"/>
</dbReference>
<dbReference type="NCBIfam" id="TIGR00756">
    <property type="entry name" value="PPR"/>
    <property type="match status" value="1"/>
</dbReference>
<dbReference type="InterPro" id="IPR002885">
    <property type="entry name" value="PPR_rpt"/>
</dbReference>
<feature type="repeat" description="PPR" evidence="4">
    <location>
        <begin position="508"/>
        <end position="538"/>
    </location>
</feature>
<dbReference type="PROSITE" id="PS51375">
    <property type="entry name" value="PPR"/>
    <property type="match status" value="2"/>
</dbReference>
<sequence>MLPVFCSHLVSCNNTHTNPICTYHSTTFPMCPALSVFRPITTAHHHRRRRLALSSITLLQSTPPNIFSRSLTKPRRLRTFSSLYSARTSVEHIDCNAPVEEVWDFPDPGDKDMFNFDSGFGLTEMSKPGSSSGSLSVEVKELEELPEQWRRSKLAWLCKELPAHKQGVLVRVLNAQRKWVRQEDATYLAVHCLRIRENETAFRVYKWMRQQHWFQFDFALATKLADYMGKERKHLKCQDIFDDIIQQGLVPAESTFHILTVAYLSSSSQGCLEQACTTYNRMIQLGGYKPRLSLHNSLFRALVSNPGDSAKHNLKQAEFVYHNLSTSGLEIHEDIYRGLIWLLSHQDVVDKERIASLRLEMNGAGFGESKDVLVSILRACSKEGDVVEAESTWTKLLSFGNRPPSLAFVYRMEVYARVGEPMKSLEIFRSMQELFGSPTVSAFHKVIEVLCNAQEMELAESVMTEFINSGMKPLMPSYIDLLNLYYSLGLHDKLEATFSQCLENCDPNRSMFNIYLKSLVQIGNLEKAEEIFNQMYRNEAVGINTRSCNLILRGYLSSGDNIKAEKIYNLMCKKKYNVEPPLMEKLDFVLSLSRKVVTKPTILKLSSNQREILVGLLLGGLQIVSDESRKNHAIQFNFREDSATHNVLKRYLHYEYHEWLASFCKAEDGADDYIPCQFTTISHSYFSFYADQFWPSGRPAIPKLINRWLSPRALAYWYMYGGYRTSSGDILLRLKGSQEGVAKVVQALKMKSLDCRVKKKGKAFWIGLLGSNSTWFWKLVEPFILDDLKDILRAGEQSTSEMGETREINFNSGSDFDSDSDDYQNLQGDR</sequence>
<feature type="domain" description="Homing endonuclease LAGLIDADG" evidence="6">
    <location>
        <begin position="610"/>
        <end position="776"/>
    </location>
</feature>
<keyword evidence="8" id="KW-1185">Reference proteome</keyword>
<name>A0AAF0WAW9_DAUCS</name>
<dbReference type="InterPro" id="IPR004860">
    <property type="entry name" value="LAGLIDADG_dom"/>
</dbReference>
<dbReference type="PANTHER" id="PTHR47539:SF1">
    <property type="entry name" value="PENTATRICOPEPTIDE REPEAT-CONTAINING PROTEIN OTP51, CHLOROPLASTIC"/>
    <property type="match status" value="1"/>
</dbReference>
<dbReference type="PANTHER" id="PTHR47539">
    <property type="entry name" value="PENTATRICOPEPTIDE REPEAT-CONTAINING PROTEIN OTP51, CHLOROPLASTIC"/>
    <property type="match status" value="1"/>
</dbReference>
<organism evidence="7 8">
    <name type="scientific">Daucus carota subsp. sativus</name>
    <name type="common">Carrot</name>
    <dbReference type="NCBI Taxonomy" id="79200"/>
    <lineage>
        <taxon>Eukaryota</taxon>
        <taxon>Viridiplantae</taxon>
        <taxon>Streptophyta</taxon>
        <taxon>Embryophyta</taxon>
        <taxon>Tracheophyta</taxon>
        <taxon>Spermatophyta</taxon>
        <taxon>Magnoliopsida</taxon>
        <taxon>eudicotyledons</taxon>
        <taxon>Gunneridae</taxon>
        <taxon>Pentapetalae</taxon>
        <taxon>asterids</taxon>
        <taxon>campanulids</taxon>
        <taxon>Apiales</taxon>
        <taxon>Apiaceae</taxon>
        <taxon>Apioideae</taxon>
        <taxon>Scandiceae</taxon>
        <taxon>Daucinae</taxon>
        <taxon>Daucus</taxon>
        <taxon>Daucus sect. Daucus</taxon>
    </lineage>
</organism>
<evidence type="ECO:0000256" key="5">
    <source>
        <dbReference type="SAM" id="MobiDB-lite"/>
    </source>
</evidence>
<dbReference type="AlphaFoldDB" id="A0AAF0WAW9"/>
<dbReference type="GO" id="GO:0045292">
    <property type="term" value="P:mRNA cis splicing, via spliceosome"/>
    <property type="evidence" value="ECO:0007669"/>
    <property type="project" value="TreeGrafter"/>
</dbReference>
<dbReference type="SUPFAM" id="SSF55608">
    <property type="entry name" value="Homing endonucleases"/>
    <property type="match status" value="1"/>
</dbReference>
<dbReference type="EMBL" id="CP093343">
    <property type="protein sequence ID" value="WOG84655.1"/>
    <property type="molecule type" value="Genomic_DNA"/>
</dbReference>
<gene>
    <name evidence="7" type="ORF">DCAR_0103839</name>
</gene>
<evidence type="ECO:0000256" key="4">
    <source>
        <dbReference type="PROSITE-ProRule" id="PRU00708"/>
    </source>
</evidence>
<dbReference type="KEGG" id="dcr:108205523"/>
<protein>
    <recommendedName>
        <fullName evidence="6">Homing endonuclease LAGLIDADG domain-containing protein</fullName>
    </recommendedName>
</protein>
<evidence type="ECO:0000259" key="6">
    <source>
        <dbReference type="Pfam" id="PF03161"/>
    </source>
</evidence>